<dbReference type="EMBL" id="JOJP01000001">
    <property type="protein sequence ID" value="KEI72983.1"/>
    <property type="molecule type" value="Genomic_DNA"/>
</dbReference>
<dbReference type="SUPFAM" id="SSF49899">
    <property type="entry name" value="Concanavalin A-like lectins/glucanases"/>
    <property type="match status" value="1"/>
</dbReference>
<evidence type="ECO:0000313" key="1">
    <source>
        <dbReference type="EMBL" id="KEI72983.1"/>
    </source>
</evidence>
<name>A0A081KFQ7_9GAMM</name>
<evidence type="ECO:0000313" key="2">
    <source>
        <dbReference type="Proteomes" id="UP000027997"/>
    </source>
</evidence>
<reference evidence="1 2" key="1">
    <citation type="submission" date="2014-06" db="EMBL/GenBank/DDBJ databases">
        <title>Whole Genome Sequences of Three Symbiotic Endozoicomonas Bacteria.</title>
        <authorList>
            <person name="Neave M.J."/>
            <person name="Apprill A."/>
            <person name="Voolstra C.R."/>
        </authorList>
    </citation>
    <scope>NUCLEOTIDE SEQUENCE [LARGE SCALE GENOMIC DNA]</scope>
    <source>
        <strain evidence="1 2">DSM 22380</strain>
    </source>
</reference>
<dbReference type="Proteomes" id="UP000027997">
    <property type="component" value="Unassembled WGS sequence"/>
</dbReference>
<protein>
    <submittedName>
        <fullName evidence="1">Uncharacterized protein</fullName>
    </submittedName>
</protein>
<dbReference type="InterPro" id="IPR015305">
    <property type="entry name" value="DUF1961"/>
</dbReference>
<proteinExistence type="predicted"/>
<gene>
    <name evidence="1" type="ORF">GV64_21685</name>
</gene>
<dbReference type="Pfam" id="PF09224">
    <property type="entry name" value="DUF1961"/>
    <property type="match status" value="1"/>
</dbReference>
<keyword evidence="2" id="KW-1185">Reference proteome</keyword>
<comment type="caution">
    <text evidence="1">The sequence shown here is derived from an EMBL/GenBank/DDBJ whole genome shotgun (WGS) entry which is preliminary data.</text>
</comment>
<dbReference type="InterPro" id="IPR013320">
    <property type="entry name" value="ConA-like_dom_sf"/>
</dbReference>
<dbReference type="eggNOG" id="ENOG502ZUE2">
    <property type="taxonomic scope" value="Bacteria"/>
</dbReference>
<sequence length="283" mass="32720">MTKSVNVYAELERRTDVELLANHKNNLVFSYDFSSKDQLDDWVVEGFGMANIAKGKLILEPEFHKPMLAMQKDGRFSNENLAEEYGDELADLVKEKYPSIVDSMYVNDVFRGGHFNFWNKKQTPDNYSISFDFESLSPEALHMIMFSAKGLNGKDVFSDKLAPRKGLAREIMYGDVGLYRISYFFPFRKTANMRKSPGRHLTTVGPDIAIERCEKECRMVITKWRDEVNYFVDDIHVLSYKDKDPLFSGNWGFRVMVLGKGAYSNINVYELNENPIYQKTVLD</sequence>
<organism evidence="1 2">
    <name type="scientific">Endozoicomonas elysicola</name>
    <dbReference type="NCBI Taxonomy" id="305900"/>
    <lineage>
        <taxon>Bacteria</taxon>
        <taxon>Pseudomonadati</taxon>
        <taxon>Pseudomonadota</taxon>
        <taxon>Gammaproteobacteria</taxon>
        <taxon>Oceanospirillales</taxon>
        <taxon>Endozoicomonadaceae</taxon>
        <taxon>Endozoicomonas</taxon>
    </lineage>
</organism>
<dbReference type="Gene3D" id="2.60.120.200">
    <property type="match status" value="1"/>
</dbReference>
<dbReference type="AlphaFoldDB" id="A0A081KFQ7"/>
<accession>A0A081KFQ7</accession>